<dbReference type="AlphaFoldDB" id="A0A3N6PBL6"/>
<proteinExistence type="predicted"/>
<dbReference type="EMBL" id="REGA01000011">
    <property type="protein sequence ID" value="RQG93995.1"/>
    <property type="molecule type" value="Genomic_DNA"/>
</dbReference>
<feature type="transmembrane region" description="Helical" evidence="1">
    <location>
        <begin position="26"/>
        <end position="42"/>
    </location>
</feature>
<dbReference type="RefSeq" id="WP_124196045.1">
    <property type="nucleotide sequence ID" value="NZ_REGA01000011.1"/>
</dbReference>
<keyword evidence="1" id="KW-0472">Membrane</keyword>
<sequence length="174" mass="19155">MFGTATGILNLRTLDQRGAESVDGRLYILIALATVFGAGHHADHVVRGNHVGWPLIPEVTVFTYTLAIYPLLALGLYLTLTERVGAGYWTVLLAVITFAVIVTHFGPFATEPPRDVIAPYENVYVGYAAFAWLLGFVGSLVAATAYSAHRFRWARSTEVRGEDERKRTDRSGTR</sequence>
<organism evidence="2 3">
    <name type="scientific">Natrarchaeobius chitinivorans</name>
    <dbReference type="NCBI Taxonomy" id="1679083"/>
    <lineage>
        <taxon>Archaea</taxon>
        <taxon>Methanobacteriati</taxon>
        <taxon>Methanobacteriota</taxon>
        <taxon>Stenosarchaea group</taxon>
        <taxon>Halobacteria</taxon>
        <taxon>Halobacteriales</taxon>
        <taxon>Natrialbaceae</taxon>
        <taxon>Natrarchaeobius</taxon>
    </lineage>
</organism>
<reference evidence="2 3" key="1">
    <citation type="submission" date="2018-10" db="EMBL/GenBank/DDBJ databases">
        <title>Natrarchaeobius chitinivorans gen. nov., sp. nov., and Natrarchaeobius haloalkaliphilus sp. nov., alkaliphilic, chitin-utilizing haloarchaea from hypersaline alkaline lakes.</title>
        <authorList>
            <person name="Sorokin D.Y."/>
            <person name="Elcheninov A.G."/>
            <person name="Kostrikina N.A."/>
            <person name="Bale N.J."/>
            <person name="Sinninghe Damste J.S."/>
            <person name="Khijniak T.V."/>
            <person name="Kublanov I.V."/>
            <person name="Toshchakov S.V."/>
        </authorList>
    </citation>
    <scope>NUCLEOTIDE SEQUENCE [LARGE SCALE GENOMIC DNA]</scope>
    <source>
        <strain evidence="2 3">AArcht4T</strain>
    </source>
</reference>
<comment type="caution">
    <text evidence="2">The sequence shown here is derived from an EMBL/GenBank/DDBJ whole genome shotgun (WGS) entry which is preliminary data.</text>
</comment>
<feature type="transmembrane region" description="Helical" evidence="1">
    <location>
        <begin position="62"/>
        <end position="80"/>
    </location>
</feature>
<keyword evidence="1" id="KW-0812">Transmembrane</keyword>
<dbReference type="OrthoDB" id="203829at2157"/>
<evidence type="ECO:0000313" key="2">
    <source>
        <dbReference type="EMBL" id="RQG93995.1"/>
    </source>
</evidence>
<name>A0A3N6PBL6_NATCH</name>
<feature type="transmembrane region" description="Helical" evidence="1">
    <location>
        <begin position="125"/>
        <end position="146"/>
    </location>
</feature>
<dbReference type="Proteomes" id="UP000282323">
    <property type="component" value="Unassembled WGS sequence"/>
</dbReference>
<evidence type="ECO:0000256" key="1">
    <source>
        <dbReference type="SAM" id="Phobius"/>
    </source>
</evidence>
<gene>
    <name evidence="2" type="ORF">EA473_13015</name>
</gene>
<feature type="transmembrane region" description="Helical" evidence="1">
    <location>
        <begin position="87"/>
        <end position="105"/>
    </location>
</feature>
<protein>
    <submittedName>
        <fullName evidence="2">Uncharacterized protein</fullName>
    </submittedName>
</protein>
<accession>A0A3N6PBL6</accession>
<keyword evidence="1" id="KW-1133">Transmembrane helix</keyword>
<keyword evidence="3" id="KW-1185">Reference proteome</keyword>
<evidence type="ECO:0000313" key="3">
    <source>
        <dbReference type="Proteomes" id="UP000282323"/>
    </source>
</evidence>